<protein>
    <recommendedName>
        <fullName evidence="1">GmrSD restriction endonucleases N-terminal domain-containing protein</fullName>
    </recommendedName>
</protein>
<accession>A0ABD5ANS4</accession>
<proteinExistence type="predicted"/>
<dbReference type="Pfam" id="PF03235">
    <property type="entry name" value="GmrSD_N"/>
    <property type="match status" value="1"/>
</dbReference>
<dbReference type="EMBL" id="JAUSQP010000001">
    <property type="protein sequence ID" value="MDP9803402.1"/>
    <property type="molecule type" value="Genomic_DNA"/>
</dbReference>
<gene>
    <name evidence="2" type="ORF">J2771_001656</name>
</gene>
<organism evidence="2 3">
    <name type="scientific">Acinetobacter calcoaceticus</name>
    <dbReference type="NCBI Taxonomy" id="471"/>
    <lineage>
        <taxon>Bacteria</taxon>
        <taxon>Pseudomonadati</taxon>
        <taxon>Pseudomonadota</taxon>
        <taxon>Gammaproteobacteria</taxon>
        <taxon>Moraxellales</taxon>
        <taxon>Moraxellaceae</taxon>
        <taxon>Acinetobacter</taxon>
        <taxon>Acinetobacter calcoaceticus/baumannii complex</taxon>
    </lineage>
</organism>
<feature type="domain" description="GmrSD restriction endonucleases N-terminal" evidence="1">
    <location>
        <begin position="22"/>
        <end position="158"/>
    </location>
</feature>
<name>A0ABD5ANS4_ACICA</name>
<evidence type="ECO:0000259" key="1">
    <source>
        <dbReference type="Pfam" id="PF03235"/>
    </source>
</evidence>
<sequence length="458" mass="53852">MATWKSSGHTINDFNDWSIDNKLIIQPSFQRMSVWNKTSKIMLIDTILKAYPIPKIFIQNVKNEDGATKRKIIDGQQRITAILEFVNNKFSLEEPYEGEFLGKFYKDLPQDTIDHIDQYLIDCNEAYGYSEEQYREIYTRLNKYTVPLNSQELRKAEFPGAFYQLSENIAALPILEDWKIFSVATRRRLLDVEFISEILAALLEGPQEKKESLDDFYRKYNSANLSNLEDRFSKILTEIEILFPENSISKTRFKQKSDFYSLIIAIDFYTQQNLSLANNSQINPLINDFILLDKSISPSEDTNKLFQEYAIRCVTSANSVYSRKWRADFLKIVLGGTYYNFEEFYSFLTEQNSNIDEQNFKLYISFYTSLDPRRYELFARIAGQECFICQEEIDLKKDNRLFVMDKSKPFQATNLKIIDEKCFHSESFINIDEFLDSFNLSSELDDEHLKNLFGDFEE</sequence>
<evidence type="ECO:0000313" key="2">
    <source>
        <dbReference type="EMBL" id="MDP9803402.1"/>
    </source>
</evidence>
<comment type="caution">
    <text evidence="2">The sequence shown here is derived from an EMBL/GenBank/DDBJ whole genome shotgun (WGS) entry which is preliminary data.</text>
</comment>
<dbReference type="PANTHER" id="PTHR39639:SF1">
    <property type="entry name" value="DUF262 DOMAIN-CONTAINING PROTEIN"/>
    <property type="match status" value="1"/>
</dbReference>
<dbReference type="Proteomes" id="UP001240164">
    <property type="component" value="Unassembled WGS sequence"/>
</dbReference>
<dbReference type="PANTHER" id="PTHR39639">
    <property type="entry name" value="CHROMOSOME 16, WHOLE GENOME SHOTGUN SEQUENCE"/>
    <property type="match status" value="1"/>
</dbReference>
<reference evidence="2 3" key="1">
    <citation type="submission" date="2023-07" db="EMBL/GenBank/DDBJ databases">
        <title>Sorghum-associated microbial communities from plants grown in Nebraska, USA.</title>
        <authorList>
            <person name="Schachtman D."/>
        </authorList>
    </citation>
    <scope>NUCLEOTIDE SEQUENCE [LARGE SCALE GENOMIC DNA]</scope>
    <source>
        <strain evidence="2 3">CC146</strain>
    </source>
</reference>
<dbReference type="AlphaFoldDB" id="A0ABD5ANS4"/>
<dbReference type="InterPro" id="IPR004919">
    <property type="entry name" value="GmrSD_N"/>
</dbReference>
<dbReference type="RefSeq" id="WP_307011092.1">
    <property type="nucleotide sequence ID" value="NZ_JAUSQP010000001.1"/>
</dbReference>
<evidence type="ECO:0000313" key="3">
    <source>
        <dbReference type="Proteomes" id="UP001240164"/>
    </source>
</evidence>